<sequence length="146" mass="15942">MDDTCTPTSAPGQVTENTWLVACGQRTVYPSPTKQRASSKSIFKSRQPVSVIVPVSSAVMGRDLRVFLLAAFNFLPLEGGARDEDATVIVVRRGTASKIRERPNPPTGSSGRREGFCRYISSKFLRWVNNGDSGSRLRKGHEDGKG</sequence>
<accession>A0A484L5Q7</accession>
<gene>
    <name evidence="1" type="ORF">CCAM_LOCUS13428</name>
</gene>
<evidence type="ECO:0000313" key="1">
    <source>
        <dbReference type="EMBL" id="VFQ71652.1"/>
    </source>
</evidence>
<keyword evidence="2" id="KW-1185">Reference proteome</keyword>
<dbReference type="EMBL" id="OOIL02001046">
    <property type="protein sequence ID" value="VFQ71652.1"/>
    <property type="molecule type" value="Genomic_DNA"/>
</dbReference>
<protein>
    <submittedName>
        <fullName evidence="1">Uncharacterized protein</fullName>
    </submittedName>
</protein>
<name>A0A484L5Q7_9ASTE</name>
<proteinExistence type="predicted"/>
<reference evidence="1 2" key="1">
    <citation type="submission" date="2018-04" db="EMBL/GenBank/DDBJ databases">
        <authorList>
            <person name="Vogel A."/>
        </authorList>
    </citation>
    <scope>NUCLEOTIDE SEQUENCE [LARGE SCALE GENOMIC DNA]</scope>
</reference>
<dbReference type="Proteomes" id="UP000595140">
    <property type="component" value="Unassembled WGS sequence"/>
</dbReference>
<organism evidence="1 2">
    <name type="scientific">Cuscuta campestris</name>
    <dbReference type="NCBI Taxonomy" id="132261"/>
    <lineage>
        <taxon>Eukaryota</taxon>
        <taxon>Viridiplantae</taxon>
        <taxon>Streptophyta</taxon>
        <taxon>Embryophyta</taxon>
        <taxon>Tracheophyta</taxon>
        <taxon>Spermatophyta</taxon>
        <taxon>Magnoliopsida</taxon>
        <taxon>eudicotyledons</taxon>
        <taxon>Gunneridae</taxon>
        <taxon>Pentapetalae</taxon>
        <taxon>asterids</taxon>
        <taxon>lamiids</taxon>
        <taxon>Solanales</taxon>
        <taxon>Convolvulaceae</taxon>
        <taxon>Cuscuteae</taxon>
        <taxon>Cuscuta</taxon>
        <taxon>Cuscuta subgen. Grammica</taxon>
        <taxon>Cuscuta sect. Cleistogrammica</taxon>
    </lineage>
</organism>
<evidence type="ECO:0000313" key="2">
    <source>
        <dbReference type="Proteomes" id="UP000595140"/>
    </source>
</evidence>
<dbReference type="AlphaFoldDB" id="A0A484L5Q7"/>